<dbReference type="RefSeq" id="WP_100865930.1">
    <property type="nucleotide sequence ID" value="NZ_PHUF01000002.1"/>
</dbReference>
<evidence type="ECO:0000256" key="6">
    <source>
        <dbReference type="ARBA" id="ARBA00022692"/>
    </source>
</evidence>
<dbReference type="InterPro" id="IPR002523">
    <property type="entry name" value="MgTranspt_CorA/ZnTranspt_ZntB"/>
</dbReference>
<dbReference type="PANTHER" id="PTHR46494">
    <property type="entry name" value="CORA FAMILY METAL ION TRANSPORTER (EUROFUNG)"/>
    <property type="match status" value="1"/>
</dbReference>
<comment type="caution">
    <text evidence="13">The sequence shown here is derived from an EMBL/GenBank/DDBJ whole genome shotgun (WGS) entry which is preliminary data.</text>
</comment>
<keyword evidence="6 12" id="KW-0812">Transmembrane</keyword>
<keyword evidence="8 12" id="KW-1133">Transmembrane helix</keyword>
<evidence type="ECO:0000256" key="8">
    <source>
        <dbReference type="ARBA" id="ARBA00022989"/>
    </source>
</evidence>
<evidence type="ECO:0000256" key="7">
    <source>
        <dbReference type="ARBA" id="ARBA00022833"/>
    </source>
</evidence>
<accession>A0A2N0I2T3</accession>
<evidence type="ECO:0000256" key="11">
    <source>
        <dbReference type="SAM" id="Coils"/>
    </source>
</evidence>
<evidence type="ECO:0000256" key="9">
    <source>
        <dbReference type="ARBA" id="ARBA00023065"/>
    </source>
</evidence>
<reference evidence="13 14" key="1">
    <citation type="submission" date="2017-11" db="EMBL/GenBank/DDBJ databases">
        <title>Genomic Encyclopedia of Type Strains, Phase III (KMG-III): the genomes of soil and plant-associated and newly described type strains.</title>
        <authorList>
            <person name="Whitman W."/>
        </authorList>
    </citation>
    <scope>NUCLEOTIDE SEQUENCE [LARGE SCALE GENOMIC DNA]</scope>
    <source>
        <strain evidence="13 14">CGMCC 1.12274</strain>
    </source>
</reference>
<evidence type="ECO:0000256" key="10">
    <source>
        <dbReference type="ARBA" id="ARBA00023136"/>
    </source>
</evidence>
<dbReference type="AlphaFoldDB" id="A0A2N0I2T3"/>
<keyword evidence="10 12" id="KW-0472">Membrane</keyword>
<evidence type="ECO:0000256" key="3">
    <source>
        <dbReference type="ARBA" id="ARBA00022448"/>
    </source>
</evidence>
<evidence type="ECO:0000313" key="14">
    <source>
        <dbReference type="Proteomes" id="UP000232587"/>
    </source>
</evidence>
<evidence type="ECO:0000256" key="5">
    <source>
        <dbReference type="ARBA" id="ARBA00022519"/>
    </source>
</evidence>
<keyword evidence="3" id="KW-0813">Transport</keyword>
<dbReference type="InterPro" id="IPR045861">
    <property type="entry name" value="CorA_cytoplasmic_dom"/>
</dbReference>
<dbReference type="Gene3D" id="1.20.58.340">
    <property type="entry name" value="Magnesium transport protein CorA, transmembrane region"/>
    <property type="match status" value="2"/>
</dbReference>
<dbReference type="GO" id="GO:0000287">
    <property type="term" value="F:magnesium ion binding"/>
    <property type="evidence" value="ECO:0007669"/>
    <property type="project" value="TreeGrafter"/>
</dbReference>
<evidence type="ECO:0000256" key="2">
    <source>
        <dbReference type="ARBA" id="ARBA00009765"/>
    </source>
</evidence>
<dbReference type="GO" id="GO:0015087">
    <property type="term" value="F:cobalt ion transmembrane transporter activity"/>
    <property type="evidence" value="ECO:0007669"/>
    <property type="project" value="TreeGrafter"/>
</dbReference>
<gene>
    <name evidence="13" type="ORF">B0I00_0695</name>
</gene>
<keyword evidence="7" id="KW-0862">Zinc</keyword>
<keyword evidence="4" id="KW-1003">Cell membrane</keyword>
<name>A0A2N0I2T3_9SPHN</name>
<dbReference type="GO" id="GO:0050897">
    <property type="term" value="F:cobalt ion binding"/>
    <property type="evidence" value="ECO:0007669"/>
    <property type="project" value="TreeGrafter"/>
</dbReference>
<dbReference type="GO" id="GO:0015095">
    <property type="term" value="F:magnesium ion transmembrane transporter activity"/>
    <property type="evidence" value="ECO:0007669"/>
    <property type="project" value="TreeGrafter"/>
</dbReference>
<comment type="subcellular location">
    <subcellularLocation>
        <location evidence="1">Cell membrane</location>
        <topology evidence="1">Multi-pass membrane protein</topology>
    </subcellularLocation>
</comment>
<evidence type="ECO:0000256" key="12">
    <source>
        <dbReference type="SAM" id="Phobius"/>
    </source>
</evidence>
<keyword evidence="14" id="KW-1185">Reference proteome</keyword>
<organism evidence="13 14">
    <name type="scientific">Novosphingobium kunmingense</name>
    <dbReference type="NCBI Taxonomy" id="1211806"/>
    <lineage>
        <taxon>Bacteria</taxon>
        <taxon>Pseudomonadati</taxon>
        <taxon>Pseudomonadota</taxon>
        <taxon>Alphaproteobacteria</taxon>
        <taxon>Sphingomonadales</taxon>
        <taxon>Sphingomonadaceae</taxon>
        <taxon>Novosphingobium</taxon>
    </lineage>
</organism>
<keyword evidence="9" id="KW-0406">Ion transport</keyword>
<feature type="transmembrane region" description="Helical" evidence="12">
    <location>
        <begin position="289"/>
        <end position="308"/>
    </location>
</feature>
<feature type="transmembrane region" description="Helical" evidence="12">
    <location>
        <begin position="256"/>
        <end position="277"/>
    </location>
</feature>
<keyword evidence="11" id="KW-0175">Coiled coil</keyword>
<dbReference type="GO" id="GO:0005886">
    <property type="term" value="C:plasma membrane"/>
    <property type="evidence" value="ECO:0007669"/>
    <property type="project" value="UniProtKB-SubCell"/>
</dbReference>
<evidence type="ECO:0000256" key="1">
    <source>
        <dbReference type="ARBA" id="ARBA00004651"/>
    </source>
</evidence>
<dbReference type="Proteomes" id="UP000232587">
    <property type="component" value="Unassembled WGS sequence"/>
</dbReference>
<proteinExistence type="inferred from homology"/>
<dbReference type="SUPFAM" id="SSF143865">
    <property type="entry name" value="CorA soluble domain-like"/>
    <property type="match status" value="1"/>
</dbReference>
<dbReference type="PANTHER" id="PTHR46494:SF3">
    <property type="entry name" value="ZINC TRANSPORT PROTEIN ZNTB"/>
    <property type="match status" value="1"/>
</dbReference>
<feature type="coiled-coil region" evidence="11">
    <location>
        <begin position="145"/>
        <end position="233"/>
    </location>
</feature>
<keyword evidence="5" id="KW-0997">Cell inner membrane</keyword>
<dbReference type="EMBL" id="PHUF01000002">
    <property type="protein sequence ID" value="PKB25494.1"/>
    <property type="molecule type" value="Genomic_DNA"/>
</dbReference>
<sequence>MQIQFYKARGHDRTLEPKDLVRLRITSDSLLWINATPAAFGKLTLPKAIDAGAATCRLKDFGVRVHETFFCVAIPVLSTRNAEKTELLNLIVGQDWLCSIGEGRAIDFEEMVRHEANDTTKGNLTGTTLAAALVAEHFSRVHDRIHAINREIDRLEESVLTSRERTNTLQVMAVLRRQVSRLRELVDAYRAVIHALTRPDFLPDMAPDDKVHLEHLQAGYERLEDEVARLRDTVVASFELYATRVAQDTNRLLRTLTFFTIGIGVIGALAGIFGMNFETPLFKEGHSGFLIATVVMGAVLVGTAIVAIRSYRKP</sequence>
<dbReference type="SUPFAM" id="SSF144083">
    <property type="entry name" value="Magnesium transport protein CorA, transmembrane region"/>
    <property type="match status" value="1"/>
</dbReference>
<protein>
    <submittedName>
        <fullName evidence="13">Mg2+ and Co2+ transporter CorA</fullName>
    </submittedName>
</protein>
<dbReference type="InterPro" id="IPR045863">
    <property type="entry name" value="CorA_TM1_TM2"/>
</dbReference>
<evidence type="ECO:0000313" key="13">
    <source>
        <dbReference type="EMBL" id="PKB25494.1"/>
    </source>
</evidence>
<dbReference type="Pfam" id="PF01544">
    <property type="entry name" value="CorA"/>
    <property type="match status" value="1"/>
</dbReference>
<dbReference type="OrthoDB" id="7596309at2"/>
<evidence type="ECO:0000256" key="4">
    <source>
        <dbReference type="ARBA" id="ARBA00022475"/>
    </source>
</evidence>
<comment type="similarity">
    <text evidence="2">Belongs to the CorA metal ion transporter (MIT) (TC 1.A.35) family.</text>
</comment>